<gene>
    <name evidence="11" type="ORF">JOC58_000609</name>
</gene>
<evidence type="ECO:0000256" key="1">
    <source>
        <dbReference type="ARBA" id="ARBA00004236"/>
    </source>
</evidence>
<dbReference type="CDD" id="cd12912">
    <property type="entry name" value="PDC2_MCP_like"/>
    <property type="match status" value="1"/>
</dbReference>
<comment type="subcellular location">
    <subcellularLocation>
        <location evidence="1">Cell membrane</location>
    </subcellularLocation>
</comment>
<feature type="region of interest" description="Disordered" evidence="7">
    <location>
        <begin position="377"/>
        <end position="396"/>
    </location>
</feature>
<dbReference type="InterPro" id="IPR003660">
    <property type="entry name" value="HAMP_dom"/>
</dbReference>
<evidence type="ECO:0000256" key="8">
    <source>
        <dbReference type="SAM" id="Phobius"/>
    </source>
</evidence>
<accession>A0ABU1ITZ8</accession>
<organism evidence="11 12">
    <name type="scientific">Paenibacillus hunanensis</name>
    <dbReference type="NCBI Taxonomy" id="539262"/>
    <lineage>
        <taxon>Bacteria</taxon>
        <taxon>Bacillati</taxon>
        <taxon>Bacillota</taxon>
        <taxon>Bacilli</taxon>
        <taxon>Bacillales</taxon>
        <taxon>Paenibacillaceae</taxon>
        <taxon>Paenibacillus</taxon>
    </lineage>
</organism>
<dbReference type="SUPFAM" id="SSF58104">
    <property type="entry name" value="Methyl-accepting chemotaxis protein (MCP) signaling domain"/>
    <property type="match status" value="1"/>
</dbReference>
<protein>
    <submittedName>
        <fullName evidence="11">Methyl-accepting chemotaxis protein</fullName>
    </submittedName>
</protein>
<dbReference type="PANTHER" id="PTHR32089">
    <property type="entry name" value="METHYL-ACCEPTING CHEMOTAXIS PROTEIN MCPB"/>
    <property type="match status" value="1"/>
</dbReference>
<evidence type="ECO:0000256" key="3">
    <source>
        <dbReference type="ARBA" id="ARBA00023136"/>
    </source>
</evidence>
<comment type="similarity">
    <text evidence="5">Belongs to the methyl-accepting chemotaxis (MCP) protein family.</text>
</comment>
<dbReference type="CDD" id="cd11386">
    <property type="entry name" value="MCP_signal"/>
    <property type="match status" value="1"/>
</dbReference>
<reference evidence="11 12" key="1">
    <citation type="submission" date="2023-07" db="EMBL/GenBank/DDBJ databases">
        <title>Genomic Encyclopedia of Type Strains, Phase IV (KMG-IV): sequencing the most valuable type-strain genomes for metagenomic binning, comparative biology and taxonomic classification.</title>
        <authorList>
            <person name="Goeker M."/>
        </authorList>
    </citation>
    <scope>NUCLEOTIDE SEQUENCE [LARGE SCALE GENOMIC DNA]</scope>
    <source>
        <strain evidence="11 12">DSM 22170</strain>
    </source>
</reference>
<comment type="caution">
    <text evidence="11">The sequence shown here is derived from an EMBL/GenBank/DDBJ whole genome shotgun (WGS) entry which is preliminary data.</text>
</comment>
<keyword evidence="2" id="KW-1003">Cell membrane</keyword>
<dbReference type="Gene3D" id="1.10.8.500">
    <property type="entry name" value="HAMP domain in histidine kinase"/>
    <property type="match status" value="1"/>
</dbReference>
<dbReference type="Gene3D" id="1.10.287.950">
    <property type="entry name" value="Methyl-accepting chemotaxis protein"/>
    <property type="match status" value="1"/>
</dbReference>
<sequence length="676" mass="73317">MVNVKKAVKAPKVPKAPKIKKEKSKHFRWTIRNQLIAAFIVILLGPSLGISLTLYDKARDQVQSQLVTSAGQSVSTADNFVQSSLQAKFYDAEYLSKLFNASMLDGRFSPQIVPILAQYKGLHPEVVDTFVGTTDGTMIRAIPKENENGYDPRERDWYKMAIAAPGKTVMTSVVINSSNLPVVVIARTLPDNSGVLGVSLNLQNIAKLVDIPVGHEGYVIVLDQDRKYIVSRNGTPGDVATGNYLEQMYAKDSGQIDYVFENRGKKMVFQTDKLTGWKIAGTMYTSEIDNAVAPIRHTAMIIVAIALVIAAGIMIFSIRMIMKPIRSLRQTTQQISQGDLSVKIDQSKNNEVGDLARDFAVMVGNLRDMIERVRDTTDNVSAASEELSAGAEETSRSVEHVTMAIQEVATGSERQVNSVNEGATAIHRMSERVTEMSTHVNEVTTTLGEASKAAARGNESVIDVVQKIYDIQTTVEHLSTVINQMSEHSSEIDGIVVLIRNIAKQTNLLALNASIEAARAGEHGKGFAVVAEEVRKLASESSDSAQRIGDLIVGMQGVVTQSLEVMDQAKQNVEGGIMAVDTSGRSFSKINRSIKAVARKMDDMTGVTGQLTGDAEAVVAEIENIASISDQAAGNTETISAAAEEQLASMQEVSSAATDLTRLAEQLQELVARFRL</sequence>
<dbReference type="RefSeq" id="WP_188774227.1">
    <property type="nucleotide sequence ID" value="NZ_BMMB01000002.1"/>
</dbReference>
<keyword evidence="3 8" id="KW-0472">Membrane</keyword>
<proteinExistence type="inferred from homology"/>
<evidence type="ECO:0000313" key="12">
    <source>
        <dbReference type="Proteomes" id="UP001185028"/>
    </source>
</evidence>
<feature type="transmembrane region" description="Helical" evidence="8">
    <location>
        <begin position="299"/>
        <end position="321"/>
    </location>
</feature>
<evidence type="ECO:0000259" key="10">
    <source>
        <dbReference type="PROSITE" id="PS50885"/>
    </source>
</evidence>
<dbReference type="Gene3D" id="3.30.450.20">
    <property type="entry name" value="PAS domain"/>
    <property type="match status" value="2"/>
</dbReference>
<evidence type="ECO:0000313" key="11">
    <source>
        <dbReference type="EMBL" id="MDR6242725.1"/>
    </source>
</evidence>
<keyword evidence="8" id="KW-0812">Transmembrane</keyword>
<keyword evidence="8" id="KW-1133">Transmembrane helix</keyword>
<feature type="domain" description="HAMP" evidence="10">
    <location>
        <begin position="319"/>
        <end position="371"/>
    </location>
</feature>
<keyword evidence="4 6" id="KW-0807">Transducer</keyword>
<dbReference type="Pfam" id="PF00672">
    <property type="entry name" value="HAMP"/>
    <property type="match status" value="1"/>
</dbReference>
<dbReference type="PROSITE" id="PS50885">
    <property type="entry name" value="HAMP"/>
    <property type="match status" value="1"/>
</dbReference>
<dbReference type="SMART" id="SM00283">
    <property type="entry name" value="MA"/>
    <property type="match status" value="1"/>
</dbReference>
<feature type="compositionally biased region" description="Low complexity" evidence="7">
    <location>
        <begin position="381"/>
        <end position="392"/>
    </location>
</feature>
<evidence type="ECO:0000259" key="9">
    <source>
        <dbReference type="PROSITE" id="PS50111"/>
    </source>
</evidence>
<evidence type="ECO:0000256" key="7">
    <source>
        <dbReference type="SAM" id="MobiDB-lite"/>
    </source>
</evidence>
<evidence type="ECO:0000256" key="2">
    <source>
        <dbReference type="ARBA" id="ARBA00022475"/>
    </source>
</evidence>
<dbReference type="SMART" id="SM00304">
    <property type="entry name" value="HAMP"/>
    <property type="match status" value="2"/>
</dbReference>
<name>A0ABU1ITZ8_9BACL</name>
<dbReference type="PROSITE" id="PS50111">
    <property type="entry name" value="CHEMOTAXIS_TRANSDUC_2"/>
    <property type="match status" value="1"/>
</dbReference>
<dbReference type="Proteomes" id="UP001185028">
    <property type="component" value="Unassembled WGS sequence"/>
</dbReference>
<evidence type="ECO:0000256" key="4">
    <source>
        <dbReference type="ARBA" id="ARBA00023224"/>
    </source>
</evidence>
<dbReference type="InterPro" id="IPR004089">
    <property type="entry name" value="MCPsignal_dom"/>
</dbReference>
<dbReference type="PANTHER" id="PTHR32089:SF114">
    <property type="entry name" value="METHYL-ACCEPTING CHEMOTAXIS PROTEIN MCPB"/>
    <property type="match status" value="1"/>
</dbReference>
<keyword evidence="12" id="KW-1185">Reference proteome</keyword>
<dbReference type="Pfam" id="PF00015">
    <property type="entry name" value="MCPsignal"/>
    <property type="match status" value="1"/>
</dbReference>
<evidence type="ECO:0000256" key="5">
    <source>
        <dbReference type="ARBA" id="ARBA00029447"/>
    </source>
</evidence>
<dbReference type="EMBL" id="JAVDQH010000002">
    <property type="protein sequence ID" value="MDR6242725.1"/>
    <property type="molecule type" value="Genomic_DNA"/>
</dbReference>
<feature type="domain" description="Methyl-accepting transducer" evidence="9">
    <location>
        <begin position="390"/>
        <end position="626"/>
    </location>
</feature>
<evidence type="ECO:0000256" key="6">
    <source>
        <dbReference type="PROSITE-ProRule" id="PRU00284"/>
    </source>
</evidence>
<dbReference type="CDD" id="cd06225">
    <property type="entry name" value="HAMP"/>
    <property type="match status" value="1"/>
</dbReference>